<keyword evidence="5" id="KW-1185">Reference proteome</keyword>
<feature type="compositionally biased region" description="Basic and acidic residues" evidence="2">
    <location>
        <begin position="492"/>
        <end position="512"/>
    </location>
</feature>
<evidence type="ECO:0000313" key="5">
    <source>
        <dbReference type="Proteomes" id="UP000807716"/>
    </source>
</evidence>
<dbReference type="OrthoDB" id="2400993at2759"/>
<evidence type="ECO:0000313" key="4">
    <source>
        <dbReference type="EMBL" id="KAG0270396.1"/>
    </source>
</evidence>
<keyword evidence="3" id="KW-0812">Transmembrane</keyword>
<reference evidence="4" key="1">
    <citation type="journal article" date="2020" name="Fungal Divers.">
        <title>Resolving the Mortierellaceae phylogeny through synthesis of multi-gene phylogenetics and phylogenomics.</title>
        <authorList>
            <person name="Vandepol N."/>
            <person name="Liber J."/>
            <person name="Desiro A."/>
            <person name="Na H."/>
            <person name="Kennedy M."/>
            <person name="Barry K."/>
            <person name="Grigoriev I.V."/>
            <person name="Miller A.N."/>
            <person name="O'Donnell K."/>
            <person name="Stajich J.E."/>
            <person name="Bonito G."/>
        </authorList>
    </citation>
    <scope>NUCLEOTIDE SEQUENCE</scope>
    <source>
        <strain evidence="4">BC1065</strain>
    </source>
</reference>
<keyword evidence="3" id="KW-1133">Transmembrane helix</keyword>
<feature type="transmembrane region" description="Helical" evidence="3">
    <location>
        <begin position="664"/>
        <end position="686"/>
    </location>
</feature>
<feature type="compositionally biased region" description="Acidic residues" evidence="2">
    <location>
        <begin position="62"/>
        <end position="75"/>
    </location>
</feature>
<feature type="coiled-coil region" evidence="1">
    <location>
        <begin position="360"/>
        <end position="406"/>
    </location>
</feature>
<comment type="caution">
    <text evidence="4">The sequence shown here is derived from an EMBL/GenBank/DDBJ whole genome shotgun (WGS) entry which is preliminary data.</text>
</comment>
<protein>
    <submittedName>
        <fullName evidence="4">Uncharacterized protein</fullName>
    </submittedName>
</protein>
<keyword evidence="1" id="KW-0175">Coiled coil</keyword>
<gene>
    <name evidence="4" type="ORF">DFQ27_007548</name>
</gene>
<sequence>MTHSQETISTHTVKNDATTTIVTRTTTIVSEHEEVVEDGEHAPRGPLETVRETLRDYWFGNNEDENDDDDEEEAETLPPFPFKSGHRGVMHRAYDYWKSLTHDAEEEAKVLVEQAKKARDEAAKEAKYSFWLYKKEAQDALKAAEEKYREALAAAERTHEEALERAKHSWFKAADITEKEVSQAKDELGEVTHRRWDKFKSSVDSLFFHPPKYGCSPSSQYWFSRQNPGVDSGWDCREIWDHPQRHDHAHIGSKVLPKKVLPADKVHDTFASLFHQASLKAKSAPSVSGAFEGKLKAVKDYYHSLLDRITRNDQAALEELDSVSDKVKAKLLEAKYHEEQTDTWLASQWNAVADNAGDAKQQYQRVFKNTLRSVKNARNEAYNQLINNLQKSINQARSNVKEAIRTAKDDSDKARIQKAVRDAIDQFSHTIKEAETKIKGAPKQAYEHAVEAFQRDTSHLKEKLEQAAKDAEKSASSIHHHASKTVSSAAREASEAAKGFQKDASHKLDEMRSKASGKYASVTDHAKDHYDRATASASSIWGAATPYPYAPLNHLHDQYVHMLDSAKSGLFGHQHQGSANASSLYGTVLAMYLLFLARRIWARRGLDRLARREQLQSQLHSSGSEGEHEGREHSRAKNRHRHGNGKGVTPLYARVAQEDVERDAFGTVLTQFTSVVPLTLMLLILLELGGLSRVVLHALFLGLVESQLLIGGVFDNLLLKLGLVDGFQYSGRDMGTLLSWAILGTAAVLSGLKGLLGLLG</sequence>
<feature type="region of interest" description="Disordered" evidence="2">
    <location>
        <begin position="617"/>
        <end position="647"/>
    </location>
</feature>
<organism evidence="4 5">
    <name type="scientific">Actinomortierella ambigua</name>
    <dbReference type="NCBI Taxonomy" id="1343610"/>
    <lineage>
        <taxon>Eukaryota</taxon>
        <taxon>Fungi</taxon>
        <taxon>Fungi incertae sedis</taxon>
        <taxon>Mucoromycota</taxon>
        <taxon>Mortierellomycotina</taxon>
        <taxon>Mortierellomycetes</taxon>
        <taxon>Mortierellales</taxon>
        <taxon>Mortierellaceae</taxon>
        <taxon>Actinomortierella</taxon>
    </lineage>
</organism>
<dbReference type="EMBL" id="JAAAJB010000006">
    <property type="protein sequence ID" value="KAG0270396.1"/>
    <property type="molecule type" value="Genomic_DNA"/>
</dbReference>
<feature type="region of interest" description="Disordered" evidence="2">
    <location>
        <begin position="59"/>
        <end position="82"/>
    </location>
</feature>
<evidence type="ECO:0000256" key="2">
    <source>
        <dbReference type="SAM" id="MobiDB-lite"/>
    </source>
</evidence>
<feature type="coiled-coil region" evidence="1">
    <location>
        <begin position="101"/>
        <end position="165"/>
    </location>
</feature>
<evidence type="ECO:0000256" key="1">
    <source>
        <dbReference type="SAM" id="Coils"/>
    </source>
</evidence>
<feature type="compositionally biased region" description="Basic and acidic residues" evidence="2">
    <location>
        <begin position="625"/>
        <end position="635"/>
    </location>
</feature>
<keyword evidence="3" id="KW-0472">Membrane</keyword>
<accession>A0A9P6QP62</accession>
<feature type="transmembrane region" description="Helical" evidence="3">
    <location>
        <begin position="583"/>
        <end position="601"/>
    </location>
</feature>
<evidence type="ECO:0000256" key="3">
    <source>
        <dbReference type="SAM" id="Phobius"/>
    </source>
</evidence>
<dbReference type="Proteomes" id="UP000807716">
    <property type="component" value="Unassembled WGS sequence"/>
</dbReference>
<feature type="transmembrane region" description="Helical" evidence="3">
    <location>
        <begin position="740"/>
        <end position="759"/>
    </location>
</feature>
<feature type="region of interest" description="Disordered" evidence="2">
    <location>
        <begin position="464"/>
        <end position="512"/>
    </location>
</feature>
<proteinExistence type="predicted"/>
<feature type="compositionally biased region" description="Basic and acidic residues" evidence="2">
    <location>
        <begin position="464"/>
        <end position="473"/>
    </location>
</feature>
<dbReference type="Gene3D" id="1.20.120.20">
    <property type="entry name" value="Apolipoprotein"/>
    <property type="match status" value="1"/>
</dbReference>
<name>A0A9P6QP62_9FUNG</name>
<dbReference type="AlphaFoldDB" id="A0A9P6QP62"/>